<evidence type="ECO:0000256" key="1">
    <source>
        <dbReference type="ARBA" id="ARBA00012513"/>
    </source>
</evidence>
<sequence length="675" mass="75179">MGHARYDIIREVGSGGFGVAYEAHDNQTEERVCIKRCTFKNSDELQSAFREASAMAVHRHPCLVRVRAVELDQVKNDSVSIIMNFCSGGSLRDLMTSIAPMTIHPIDTISICLFVMYGLNKLHGSRCIHRDLKPDNIFISSTLRDAILKNHMLPAVFSKVAYHGVENDALSPVQVGDFGLATTLKSRISYTGSFGGTIPYLSPEAFRSETGRPSDIWAIGCIIGELLTGRIVFRGKDLPHIMKKVQSGTIPPLPRDVPKDLRALYNDCLSMDRKKRPKASNLVKRLQKLLVSLVPSVRKRPSQKEKGAVVEKIGGSQLIEGAKKPRFGFFGSDRPRPVYPLTPTSNPGLIPSQKFKDSVSMLTRSISDSVWIASVKSCQSLIFREEWTIQATIMCVMMFIGLLLDINYVHNVVIGIVVFLFFLAVLCIQISAEMSPEAKVTQVERKIAWVRVVSAGLLIMALPLVNPHNRSRFSFVAVPRAFLSLLFWTINSIIQTHSWFVSFVRSLGVKQITQKTTSQVFLVLYSLISFLIILVLVSIIPSTPDQIGLHPKSSGFSTFLSMYSVFGAIFTPYFVNLIILKMNAMNIPQQCWGLVELLPIVATLTLISDIIWPGVLFYAIFTASDSGSPRKDGEGVRKISSQLWSVSSEDDVATQIHLTREKKKKVAKMIRSQLR</sequence>
<accession>A0ABQ5JRD6</accession>
<gene>
    <name evidence="11" type="ORF">ADUPG1_010433</name>
</gene>
<keyword evidence="9" id="KW-1133">Transmembrane helix</keyword>
<dbReference type="Gene3D" id="3.30.200.20">
    <property type="entry name" value="Phosphorylase Kinase, domain 1"/>
    <property type="match status" value="1"/>
</dbReference>
<dbReference type="EMBL" id="BQXS01011569">
    <property type="protein sequence ID" value="GKT14184.1"/>
    <property type="molecule type" value="Genomic_DNA"/>
</dbReference>
<dbReference type="PROSITE" id="PS50011">
    <property type="entry name" value="PROTEIN_KINASE_DOM"/>
    <property type="match status" value="1"/>
</dbReference>
<feature type="transmembrane region" description="Helical" evidence="9">
    <location>
        <begin position="520"/>
        <end position="540"/>
    </location>
</feature>
<feature type="transmembrane region" description="Helical" evidence="9">
    <location>
        <begin position="485"/>
        <end position="508"/>
    </location>
</feature>
<evidence type="ECO:0000256" key="2">
    <source>
        <dbReference type="ARBA" id="ARBA00022527"/>
    </source>
</evidence>
<organism evidence="11 12">
    <name type="scientific">Aduncisulcus paluster</name>
    <dbReference type="NCBI Taxonomy" id="2918883"/>
    <lineage>
        <taxon>Eukaryota</taxon>
        <taxon>Metamonada</taxon>
        <taxon>Carpediemonas-like organisms</taxon>
        <taxon>Aduncisulcus</taxon>
    </lineage>
</organism>
<feature type="transmembrane region" description="Helical" evidence="9">
    <location>
        <begin position="560"/>
        <end position="580"/>
    </location>
</feature>
<comment type="catalytic activity">
    <reaction evidence="7">
        <text>L-threonyl-[protein] + ATP = O-phospho-L-threonyl-[protein] + ADP + H(+)</text>
        <dbReference type="Rhea" id="RHEA:46608"/>
        <dbReference type="Rhea" id="RHEA-COMP:11060"/>
        <dbReference type="Rhea" id="RHEA-COMP:11605"/>
        <dbReference type="ChEBI" id="CHEBI:15378"/>
        <dbReference type="ChEBI" id="CHEBI:30013"/>
        <dbReference type="ChEBI" id="CHEBI:30616"/>
        <dbReference type="ChEBI" id="CHEBI:61977"/>
        <dbReference type="ChEBI" id="CHEBI:456216"/>
        <dbReference type="EC" id="2.7.11.1"/>
    </reaction>
</comment>
<evidence type="ECO:0000256" key="9">
    <source>
        <dbReference type="SAM" id="Phobius"/>
    </source>
</evidence>
<evidence type="ECO:0000313" key="12">
    <source>
        <dbReference type="Proteomes" id="UP001057375"/>
    </source>
</evidence>
<feature type="transmembrane region" description="Helical" evidence="9">
    <location>
        <begin position="592"/>
        <end position="621"/>
    </location>
</feature>
<evidence type="ECO:0000256" key="5">
    <source>
        <dbReference type="ARBA" id="ARBA00022777"/>
    </source>
</evidence>
<keyword evidence="12" id="KW-1185">Reference proteome</keyword>
<keyword evidence="9" id="KW-0812">Transmembrane</keyword>
<dbReference type="InterPro" id="IPR000719">
    <property type="entry name" value="Prot_kinase_dom"/>
</dbReference>
<dbReference type="InterPro" id="IPR008271">
    <property type="entry name" value="Ser/Thr_kinase_AS"/>
</dbReference>
<feature type="domain" description="Protein kinase" evidence="10">
    <location>
        <begin position="6"/>
        <end position="290"/>
    </location>
</feature>
<feature type="transmembrane region" description="Helical" evidence="9">
    <location>
        <begin position="410"/>
        <end position="428"/>
    </location>
</feature>
<protein>
    <recommendedName>
        <fullName evidence="1">non-specific serine/threonine protein kinase</fullName>
        <ecNumber evidence="1">2.7.11.1</ecNumber>
    </recommendedName>
</protein>
<evidence type="ECO:0000256" key="6">
    <source>
        <dbReference type="ARBA" id="ARBA00022840"/>
    </source>
</evidence>
<dbReference type="PROSITE" id="PS00108">
    <property type="entry name" value="PROTEIN_KINASE_ST"/>
    <property type="match status" value="1"/>
</dbReference>
<evidence type="ECO:0000256" key="3">
    <source>
        <dbReference type="ARBA" id="ARBA00022679"/>
    </source>
</evidence>
<name>A0ABQ5JRD6_9EUKA</name>
<proteinExistence type="predicted"/>
<dbReference type="PANTHER" id="PTHR43671:SF98">
    <property type="entry name" value="SERINE_THREONINE-PROTEIN KINASE NEK11"/>
    <property type="match status" value="1"/>
</dbReference>
<keyword evidence="2" id="KW-0723">Serine/threonine-protein kinase</keyword>
<evidence type="ECO:0000256" key="4">
    <source>
        <dbReference type="ARBA" id="ARBA00022741"/>
    </source>
</evidence>
<evidence type="ECO:0000313" key="11">
    <source>
        <dbReference type="EMBL" id="GKT14184.1"/>
    </source>
</evidence>
<keyword evidence="4" id="KW-0547">Nucleotide-binding</keyword>
<keyword evidence="5" id="KW-0418">Kinase</keyword>
<evidence type="ECO:0000259" key="10">
    <source>
        <dbReference type="PROSITE" id="PS50011"/>
    </source>
</evidence>
<evidence type="ECO:0000256" key="7">
    <source>
        <dbReference type="ARBA" id="ARBA00047899"/>
    </source>
</evidence>
<comment type="caution">
    <text evidence="11">The sequence shown here is derived from an EMBL/GenBank/DDBJ whole genome shotgun (WGS) entry which is preliminary data.</text>
</comment>
<keyword evidence="9" id="KW-0472">Membrane</keyword>
<dbReference type="Gene3D" id="1.10.510.10">
    <property type="entry name" value="Transferase(Phosphotransferase) domain 1"/>
    <property type="match status" value="1"/>
</dbReference>
<dbReference type="SMART" id="SM00220">
    <property type="entry name" value="S_TKc"/>
    <property type="match status" value="1"/>
</dbReference>
<dbReference type="InterPro" id="IPR050660">
    <property type="entry name" value="NEK_Ser/Thr_kinase"/>
</dbReference>
<dbReference type="Pfam" id="PF00069">
    <property type="entry name" value="Pkinase"/>
    <property type="match status" value="1"/>
</dbReference>
<dbReference type="EC" id="2.7.11.1" evidence="1"/>
<reference evidence="11" key="1">
    <citation type="submission" date="2022-03" db="EMBL/GenBank/DDBJ databases">
        <title>Draft genome sequence of Aduncisulcus paluster, a free-living microaerophilic Fornicata.</title>
        <authorList>
            <person name="Yuyama I."/>
            <person name="Kume K."/>
            <person name="Tamura T."/>
            <person name="Inagaki Y."/>
            <person name="Hashimoto T."/>
        </authorList>
    </citation>
    <scope>NUCLEOTIDE SEQUENCE</scope>
    <source>
        <strain evidence="11">NY0171</strain>
    </source>
</reference>
<keyword evidence="6" id="KW-0067">ATP-binding</keyword>
<dbReference type="Proteomes" id="UP001057375">
    <property type="component" value="Unassembled WGS sequence"/>
</dbReference>
<dbReference type="SUPFAM" id="SSF56112">
    <property type="entry name" value="Protein kinase-like (PK-like)"/>
    <property type="match status" value="1"/>
</dbReference>
<dbReference type="InterPro" id="IPR011009">
    <property type="entry name" value="Kinase-like_dom_sf"/>
</dbReference>
<dbReference type="PANTHER" id="PTHR43671">
    <property type="entry name" value="SERINE/THREONINE-PROTEIN KINASE NEK"/>
    <property type="match status" value="1"/>
</dbReference>
<dbReference type="CDD" id="cd14014">
    <property type="entry name" value="STKc_PknB_like"/>
    <property type="match status" value="1"/>
</dbReference>
<keyword evidence="3" id="KW-0808">Transferase</keyword>
<feature type="transmembrane region" description="Helical" evidence="9">
    <location>
        <begin position="448"/>
        <end position="465"/>
    </location>
</feature>
<comment type="catalytic activity">
    <reaction evidence="8">
        <text>L-seryl-[protein] + ATP = O-phospho-L-seryl-[protein] + ADP + H(+)</text>
        <dbReference type="Rhea" id="RHEA:17989"/>
        <dbReference type="Rhea" id="RHEA-COMP:9863"/>
        <dbReference type="Rhea" id="RHEA-COMP:11604"/>
        <dbReference type="ChEBI" id="CHEBI:15378"/>
        <dbReference type="ChEBI" id="CHEBI:29999"/>
        <dbReference type="ChEBI" id="CHEBI:30616"/>
        <dbReference type="ChEBI" id="CHEBI:83421"/>
        <dbReference type="ChEBI" id="CHEBI:456216"/>
        <dbReference type="EC" id="2.7.11.1"/>
    </reaction>
</comment>
<evidence type="ECO:0000256" key="8">
    <source>
        <dbReference type="ARBA" id="ARBA00048679"/>
    </source>
</evidence>